<proteinExistence type="predicted"/>
<protein>
    <submittedName>
        <fullName evidence="1">Uncharacterized protein</fullName>
    </submittedName>
</protein>
<dbReference type="AlphaFoldDB" id="A0A9P1BNE8"/>
<reference evidence="2 3" key="2">
    <citation type="submission" date="2024-05" db="EMBL/GenBank/DDBJ databases">
        <authorList>
            <person name="Chen Y."/>
            <person name="Shah S."/>
            <person name="Dougan E. K."/>
            <person name="Thang M."/>
            <person name="Chan C."/>
        </authorList>
    </citation>
    <scope>NUCLEOTIDE SEQUENCE [LARGE SCALE GENOMIC DNA]</scope>
</reference>
<evidence type="ECO:0000313" key="2">
    <source>
        <dbReference type="EMBL" id="CAL4762353.1"/>
    </source>
</evidence>
<reference evidence="1" key="1">
    <citation type="submission" date="2022-10" db="EMBL/GenBank/DDBJ databases">
        <authorList>
            <person name="Chen Y."/>
            <person name="Dougan E. K."/>
            <person name="Chan C."/>
            <person name="Rhodes N."/>
            <person name="Thang M."/>
        </authorList>
    </citation>
    <scope>NUCLEOTIDE SEQUENCE</scope>
</reference>
<feature type="non-terminal residue" evidence="1">
    <location>
        <position position="216"/>
    </location>
</feature>
<dbReference type="EMBL" id="CAMXCT010000176">
    <property type="protein sequence ID" value="CAI3975041.1"/>
    <property type="molecule type" value="Genomic_DNA"/>
</dbReference>
<dbReference type="OrthoDB" id="444654at2759"/>
<dbReference type="EMBL" id="CAMXCT020000176">
    <property type="protein sequence ID" value="CAL1128416.1"/>
    <property type="molecule type" value="Genomic_DNA"/>
</dbReference>
<evidence type="ECO:0000313" key="1">
    <source>
        <dbReference type="EMBL" id="CAI3975041.1"/>
    </source>
</evidence>
<evidence type="ECO:0000313" key="3">
    <source>
        <dbReference type="Proteomes" id="UP001152797"/>
    </source>
</evidence>
<gene>
    <name evidence="1" type="ORF">C1SCF055_LOCUS3403</name>
</gene>
<sequence>LGEVDQCQASHFLEVFAGDHMLHSGVQLEGLQSRALDVNYTRKMDLATAFGFILAVNFVRHVRQQGCAWFALPCSSWVFLSQGSTKRHFLRPQGWNCFKSTAEGNRLARRLAYLLELCHKLKIFYIIEQPESSLLFRYKPFWRLLKKHGAHRVKCSLGAFNALTVKPVVFWGTAPFLKKLSRQVTSKQRSQLRRIRSFLKLDTARVYRNGAGETRC</sequence>
<dbReference type="Proteomes" id="UP001152797">
    <property type="component" value="Unassembled WGS sequence"/>
</dbReference>
<comment type="caution">
    <text evidence="1">The sequence shown here is derived from an EMBL/GenBank/DDBJ whole genome shotgun (WGS) entry which is preliminary data.</text>
</comment>
<feature type="non-terminal residue" evidence="1">
    <location>
        <position position="1"/>
    </location>
</feature>
<accession>A0A9P1BNE8</accession>
<organism evidence="1">
    <name type="scientific">Cladocopium goreaui</name>
    <dbReference type="NCBI Taxonomy" id="2562237"/>
    <lineage>
        <taxon>Eukaryota</taxon>
        <taxon>Sar</taxon>
        <taxon>Alveolata</taxon>
        <taxon>Dinophyceae</taxon>
        <taxon>Suessiales</taxon>
        <taxon>Symbiodiniaceae</taxon>
        <taxon>Cladocopium</taxon>
    </lineage>
</organism>
<dbReference type="EMBL" id="CAMXCT030000176">
    <property type="protein sequence ID" value="CAL4762353.1"/>
    <property type="molecule type" value="Genomic_DNA"/>
</dbReference>
<keyword evidence="3" id="KW-1185">Reference proteome</keyword>
<name>A0A9P1BNE8_9DINO</name>